<name>A0A4C1WWG8_EUMVA</name>
<gene>
    <name evidence="2" type="ORF">EVAR_50193_1</name>
</gene>
<evidence type="ECO:0000313" key="3">
    <source>
        <dbReference type="Proteomes" id="UP000299102"/>
    </source>
</evidence>
<organism evidence="2 3">
    <name type="scientific">Eumeta variegata</name>
    <name type="common">Bagworm moth</name>
    <name type="synonym">Eumeta japonica</name>
    <dbReference type="NCBI Taxonomy" id="151549"/>
    <lineage>
        <taxon>Eukaryota</taxon>
        <taxon>Metazoa</taxon>
        <taxon>Ecdysozoa</taxon>
        <taxon>Arthropoda</taxon>
        <taxon>Hexapoda</taxon>
        <taxon>Insecta</taxon>
        <taxon>Pterygota</taxon>
        <taxon>Neoptera</taxon>
        <taxon>Endopterygota</taxon>
        <taxon>Lepidoptera</taxon>
        <taxon>Glossata</taxon>
        <taxon>Ditrysia</taxon>
        <taxon>Tineoidea</taxon>
        <taxon>Psychidae</taxon>
        <taxon>Oiketicinae</taxon>
        <taxon>Eumeta</taxon>
    </lineage>
</organism>
<protein>
    <submittedName>
        <fullName evidence="2">Uncharacterized protein</fullName>
    </submittedName>
</protein>
<keyword evidence="3" id="KW-1185">Reference proteome</keyword>
<dbReference type="EMBL" id="BGZK01000678">
    <property type="protein sequence ID" value="GBP55778.1"/>
    <property type="molecule type" value="Genomic_DNA"/>
</dbReference>
<accession>A0A4C1WWG8</accession>
<feature type="region of interest" description="Disordered" evidence="1">
    <location>
        <begin position="170"/>
        <end position="224"/>
    </location>
</feature>
<evidence type="ECO:0000256" key="1">
    <source>
        <dbReference type="SAM" id="MobiDB-lite"/>
    </source>
</evidence>
<comment type="caution">
    <text evidence="2">The sequence shown here is derived from an EMBL/GenBank/DDBJ whole genome shotgun (WGS) entry which is preliminary data.</text>
</comment>
<sequence>MGILIYQIDIRHGILQNVVQVGSNLTASRWLPKYAVHRPWKAAYTRNARRARTSHSVSTSFAAIRGNIGIKKRACTCSKAIARRSYARSSANSHAPYSRLPTRRRLLYYPLGYIVRLYSVHESADAGRVSSGQSRNCVYIKKKQHDTRSECTDRTEDVCSSFWCPPARPDGDGSNGTFNGNVSKADGPPPSGRRHVPLDRSGRVSQSRNARDTQIGSTRATLFE</sequence>
<reference evidence="2 3" key="1">
    <citation type="journal article" date="2019" name="Commun. Biol.">
        <title>The bagworm genome reveals a unique fibroin gene that provides high tensile strength.</title>
        <authorList>
            <person name="Kono N."/>
            <person name="Nakamura H."/>
            <person name="Ohtoshi R."/>
            <person name="Tomita M."/>
            <person name="Numata K."/>
            <person name="Arakawa K."/>
        </authorList>
    </citation>
    <scope>NUCLEOTIDE SEQUENCE [LARGE SCALE GENOMIC DNA]</scope>
</reference>
<dbReference type="Proteomes" id="UP000299102">
    <property type="component" value="Unassembled WGS sequence"/>
</dbReference>
<proteinExistence type="predicted"/>
<dbReference type="AlphaFoldDB" id="A0A4C1WWG8"/>
<evidence type="ECO:0000313" key="2">
    <source>
        <dbReference type="EMBL" id="GBP55778.1"/>
    </source>
</evidence>
<feature type="compositionally biased region" description="Polar residues" evidence="1">
    <location>
        <begin position="203"/>
        <end position="224"/>
    </location>
</feature>